<evidence type="ECO:0008006" key="3">
    <source>
        <dbReference type="Google" id="ProtNLM"/>
    </source>
</evidence>
<dbReference type="Pfam" id="PF14223">
    <property type="entry name" value="Retrotran_gag_2"/>
    <property type="match status" value="1"/>
</dbReference>
<dbReference type="EMBL" id="JBANQN010000002">
    <property type="protein sequence ID" value="KAK6796317.1"/>
    <property type="molecule type" value="Genomic_DNA"/>
</dbReference>
<gene>
    <name evidence="1" type="ORF">RDI58_004018</name>
</gene>
<dbReference type="AlphaFoldDB" id="A0AAN8YL48"/>
<keyword evidence="2" id="KW-1185">Reference proteome</keyword>
<evidence type="ECO:0000313" key="2">
    <source>
        <dbReference type="Proteomes" id="UP001371456"/>
    </source>
</evidence>
<dbReference type="PANTHER" id="PTHR35317:SF8">
    <property type="entry name" value="CCHC-TYPE DOMAIN-CONTAINING PROTEIN"/>
    <property type="match status" value="1"/>
</dbReference>
<dbReference type="Proteomes" id="UP001371456">
    <property type="component" value="Unassembled WGS sequence"/>
</dbReference>
<dbReference type="PANTHER" id="PTHR35317">
    <property type="entry name" value="OS04G0629600 PROTEIN"/>
    <property type="match status" value="1"/>
</dbReference>
<organism evidence="1 2">
    <name type="scientific">Solanum bulbocastanum</name>
    <name type="common">Wild potato</name>
    <dbReference type="NCBI Taxonomy" id="147425"/>
    <lineage>
        <taxon>Eukaryota</taxon>
        <taxon>Viridiplantae</taxon>
        <taxon>Streptophyta</taxon>
        <taxon>Embryophyta</taxon>
        <taxon>Tracheophyta</taxon>
        <taxon>Spermatophyta</taxon>
        <taxon>Magnoliopsida</taxon>
        <taxon>eudicotyledons</taxon>
        <taxon>Gunneridae</taxon>
        <taxon>Pentapetalae</taxon>
        <taxon>asterids</taxon>
        <taxon>lamiids</taxon>
        <taxon>Solanales</taxon>
        <taxon>Solanaceae</taxon>
        <taxon>Solanoideae</taxon>
        <taxon>Solaneae</taxon>
        <taxon>Solanum</taxon>
    </lineage>
</organism>
<protein>
    <recommendedName>
        <fullName evidence="3">Polyprotein</fullName>
    </recommendedName>
</protein>
<name>A0AAN8YL48_SOLBU</name>
<accession>A0AAN8YL48</accession>
<proteinExistence type="predicted"/>
<sequence>MKALLNAKMSEDSSVREHVLKMMSLLNELEILGVVIDKEYQVEMVLQTLPESFHQICLNYNMNKMDLSLAKLQNELQAVETIIKQQDPLMEFMVDKPSYSNLRGGQKKKKPRKVQAPRVAHGVNGGVAKPKGKCFHRKQPDHHKKQCPSYLTKVKKEGISYLNVIETILVVVSTQLWAIDLGATIYVCTSLQGFKKRGG</sequence>
<evidence type="ECO:0000313" key="1">
    <source>
        <dbReference type="EMBL" id="KAK6796317.1"/>
    </source>
</evidence>
<comment type="caution">
    <text evidence="1">The sequence shown here is derived from an EMBL/GenBank/DDBJ whole genome shotgun (WGS) entry which is preliminary data.</text>
</comment>
<reference evidence="1 2" key="1">
    <citation type="submission" date="2024-02" db="EMBL/GenBank/DDBJ databases">
        <title>de novo genome assembly of Solanum bulbocastanum strain 11H21.</title>
        <authorList>
            <person name="Hosaka A.J."/>
        </authorList>
    </citation>
    <scope>NUCLEOTIDE SEQUENCE [LARGE SCALE GENOMIC DNA]</scope>
    <source>
        <tissue evidence="1">Young leaves</tissue>
    </source>
</reference>